<proteinExistence type="predicted"/>
<protein>
    <submittedName>
        <fullName evidence="2">GNAT family N-acetyltransferase</fullName>
    </submittedName>
</protein>
<dbReference type="Pfam" id="PF13302">
    <property type="entry name" value="Acetyltransf_3"/>
    <property type="match status" value="1"/>
</dbReference>
<organism evidence="2 3">
    <name type="scientific">Neobacillus paridis</name>
    <dbReference type="NCBI Taxonomy" id="2803862"/>
    <lineage>
        <taxon>Bacteria</taxon>
        <taxon>Bacillati</taxon>
        <taxon>Bacillota</taxon>
        <taxon>Bacilli</taxon>
        <taxon>Bacillales</taxon>
        <taxon>Bacillaceae</taxon>
        <taxon>Neobacillus</taxon>
    </lineage>
</organism>
<evidence type="ECO:0000313" key="2">
    <source>
        <dbReference type="EMBL" id="MBL4952727.1"/>
    </source>
</evidence>
<dbReference type="Proteomes" id="UP000623967">
    <property type="component" value="Unassembled WGS sequence"/>
</dbReference>
<evidence type="ECO:0000313" key="3">
    <source>
        <dbReference type="Proteomes" id="UP000623967"/>
    </source>
</evidence>
<reference evidence="2 3" key="1">
    <citation type="submission" date="2021-01" db="EMBL/GenBank/DDBJ databases">
        <title>Genome public.</title>
        <authorList>
            <person name="Liu C."/>
            <person name="Sun Q."/>
        </authorList>
    </citation>
    <scope>NUCLEOTIDE SEQUENCE [LARGE SCALE GENOMIC DNA]</scope>
    <source>
        <strain evidence="2 3">YIM B02564</strain>
    </source>
</reference>
<gene>
    <name evidence="2" type="ORF">JK635_10935</name>
</gene>
<name>A0ABS1TN77_9BACI</name>
<dbReference type="Gene3D" id="3.40.630.30">
    <property type="match status" value="1"/>
</dbReference>
<keyword evidence="3" id="KW-1185">Reference proteome</keyword>
<sequence>MTFPILDTKRLKLIEITHYHLDSIFTILSMEEVTKYYGTDPLTLPAEATKLIDMYHKNFIDKRGIRWGIKLKENQQIIGTIGLNGLQLKNKRAEVGYELHPAYWRQGYTTEALKEVLSFSFRQLGLHRVGAFVYPDNIISLNLLQKFGFTNEGLLRGYMYQNNQFHDTYVLSLLKDEWENSQEG</sequence>
<dbReference type="PANTHER" id="PTHR43792:SF9">
    <property type="entry name" value="RIBOSOMAL-PROTEIN-ALANINE ACETYLTRANSFERASE"/>
    <property type="match status" value="1"/>
</dbReference>
<dbReference type="RefSeq" id="WP_202653971.1">
    <property type="nucleotide sequence ID" value="NZ_JAESWB010000168.1"/>
</dbReference>
<dbReference type="InterPro" id="IPR000182">
    <property type="entry name" value="GNAT_dom"/>
</dbReference>
<dbReference type="PROSITE" id="PS51186">
    <property type="entry name" value="GNAT"/>
    <property type="match status" value="1"/>
</dbReference>
<dbReference type="InterPro" id="IPR051531">
    <property type="entry name" value="N-acetyltransferase"/>
</dbReference>
<dbReference type="PANTHER" id="PTHR43792">
    <property type="entry name" value="GNAT FAMILY, PUTATIVE (AFU_ORTHOLOGUE AFUA_3G00765)-RELATED-RELATED"/>
    <property type="match status" value="1"/>
</dbReference>
<comment type="caution">
    <text evidence="2">The sequence shown here is derived from an EMBL/GenBank/DDBJ whole genome shotgun (WGS) entry which is preliminary data.</text>
</comment>
<feature type="domain" description="N-acetyltransferase" evidence="1">
    <location>
        <begin position="23"/>
        <end position="176"/>
    </location>
</feature>
<dbReference type="EMBL" id="JAESWB010000168">
    <property type="protein sequence ID" value="MBL4952727.1"/>
    <property type="molecule type" value="Genomic_DNA"/>
</dbReference>
<accession>A0ABS1TN77</accession>
<dbReference type="CDD" id="cd04301">
    <property type="entry name" value="NAT_SF"/>
    <property type="match status" value="1"/>
</dbReference>
<dbReference type="SUPFAM" id="SSF55729">
    <property type="entry name" value="Acyl-CoA N-acyltransferases (Nat)"/>
    <property type="match status" value="1"/>
</dbReference>
<dbReference type="InterPro" id="IPR016181">
    <property type="entry name" value="Acyl_CoA_acyltransferase"/>
</dbReference>
<evidence type="ECO:0000259" key="1">
    <source>
        <dbReference type="PROSITE" id="PS51186"/>
    </source>
</evidence>